<evidence type="ECO:0000313" key="2">
    <source>
        <dbReference type="EMBL" id="AIY40502.1"/>
    </source>
</evidence>
<dbReference type="InterPro" id="IPR016181">
    <property type="entry name" value="Acyl_CoA_acyltransferase"/>
</dbReference>
<dbReference type="KEGG" id="care:LT85_1344"/>
<evidence type="ECO:0000259" key="1">
    <source>
        <dbReference type="PROSITE" id="PS51186"/>
    </source>
</evidence>
<dbReference type="RefSeq" id="WP_038486849.1">
    <property type="nucleotide sequence ID" value="NZ_CP009962.1"/>
</dbReference>
<dbReference type="GO" id="GO:0016747">
    <property type="term" value="F:acyltransferase activity, transferring groups other than amino-acyl groups"/>
    <property type="evidence" value="ECO:0007669"/>
    <property type="project" value="InterPro"/>
</dbReference>
<dbReference type="SUPFAM" id="SSF55729">
    <property type="entry name" value="Acyl-CoA N-acyltransferases (Nat)"/>
    <property type="match status" value="1"/>
</dbReference>
<dbReference type="HOGENOM" id="CLU_116669_0_0_4"/>
<reference evidence="3" key="1">
    <citation type="journal article" date="2014" name="Soil Biol. Biochem.">
        <title>Structure and function of bacterial communities in ageing soils: Insights from the Mendocino ecological staircase.</title>
        <authorList>
            <person name="Uroz S."/>
            <person name="Tech J.J."/>
            <person name="Sawaya N.A."/>
            <person name="Frey-Klett P."/>
            <person name="Leveau J.H.J."/>
        </authorList>
    </citation>
    <scope>NUCLEOTIDE SEQUENCE [LARGE SCALE GENOMIC DNA]</scope>
    <source>
        <strain evidence="3">Cal35</strain>
    </source>
</reference>
<dbReference type="EMBL" id="CP009962">
    <property type="protein sequence ID" value="AIY40502.1"/>
    <property type="molecule type" value="Genomic_DNA"/>
</dbReference>
<dbReference type="Pfam" id="PF00583">
    <property type="entry name" value="Acetyltransf_1"/>
    <property type="match status" value="1"/>
</dbReference>
<dbReference type="Proteomes" id="UP000030302">
    <property type="component" value="Chromosome"/>
</dbReference>
<evidence type="ECO:0000313" key="3">
    <source>
        <dbReference type="Proteomes" id="UP000030302"/>
    </source>
</evidence>
<accession>A0A0A1FCB6</accession>
<feature type="domain" description="N-acetyltransferase" evidence="1">
    <location>
        <begin position="3"/>
        <end position="162"/>
    </location>
</feature>
<sequence length="162" mass="19172">MDIHYKKIDLNGHFERALKFRLDSFVCSFGSDKEFWQEAGADGSIYRDKMEQRKDDADWFYFHVWHAGRIVGQLEFRGFSEWEKLGYVQLFYLIPEYRGIGVFDQLHRFVEDTLINVGCSGAVLAASKTNLRALKAYERLGWYRMGPNPKHEMTDFYRLDFS</sequence>
<protein>
    <submittedName>
        <fullName evidence="2">Histone acetyltransferase HPA2</fullName>
    </submittedName>
</protein>
<dbReference type="AlphaFoldDB" id="A0A0A1FCB6"/>
<dbReference type="Gene3D" id="3.40.630.30">
    <property type="match status" value="1"/>
</dbReference>
<keyword evidence="2" id="KW-0808">Transferase</keyword>
<gene>
    <name evidence="2" type="ORF">LT85_1344</name>
</gene>
<proteinExistence type="predicted"/>
<dbReference type="PROSITE" id="PS51186">
    <property type="entry name" value="GNAT"/>
    <property type="match status" value="1"/>
</dbReference>
<dbReference type="CDD" id="cd04301">
    <property type="entry name" value="NAT_SF"/>
    <property type="match status" value="1"/>
</dbReference>
<dbReference type="InterPro" id="IPR000182">
    <property type="entry name" value="GNAT_dom"/>
</dbReference>
<organism evidence="2 3">
    <name type="scientific">Collimonas arenae</name>
    <dbReference type="NCBI Taxonomy" id="279058"/>
    <lineage>
        <taxon>Bacteria</taxon>
        <taxon>Pseudomonadati</taxon>
        <taxon>Pseudomonadota</taxon>
        <taxon>Betaproteobacteria</taxon>
        <taxon>Burkholderiales</taxon>
        <taxon>Oxalobacteraceae</taxon>
        <taxon>Collimonas</taxon>
    </lineage>
</organism>
<name>A0A0A1FCB6_9BURK</name>
<keyword evidence="3" id="KW-1185">Reference proteome</keyword>